<keyword evidence="5" id="KW-0378">Hydrolase</keyword>
<evidence type="ECO:0000259" key="11">
    <source>
        <dbReference type="PROSITE" id="PS51935"/>
    </source>
</evidence>
<dbReference type="InterPro" id="IPR038765">
    <property type="entry name" value="Papain-like_cys_pep_sf"/>
</dbReference>
<dbReference type="SUPFAM" id="SSF54106">
    <property type="entry name" value="LysM domain"/>
    <property type="match status" value="3"/>
</dbReference>
<dbReference type="CDD" id="cd00118">
    <property type="entry name" value="LysM"/>
    <property type="match status" value="3"/>
</dbReference>
<dbReference type="InterPro" id="IPR018392">
    <property type="entry name" value="LysM"/>
</dbReference>
<organism evidence="12 13">
    <name type="scientific">Terribacillus aidingensis</name>
    <dbReference type="NCBI Taxonomy" id="586416"/>
    <lineage>
        <taxon>Bacteria</taxon>
        <taxon>Bacillati</taxon>
        <taxon>Bacillota</taxon>
        <taxon>Bacilli</taxon>
        <taxon>Bacillales</taxon>
        <taxon>Bacillaceae</taxon>
        <taxon>Terribacillus</taxon>
    </lineage>
</organism>
<feature type="domain" description="LysM" evidence="10">
    <location>
        <begin position="91"/>
        <end position="134"/>
    </location>
</feature>
<feature type="region of interest" description="Disordered" evidence="8">
    <location>
        <begin position="211"/>
        <end position="231"/>
    </location>
</feature>
<evidence type="ECO:0000256" key="5">
    <source>
        <dbReference type="ARBA" id="ARBA00022801"/>
    </source>
</evidence>
<name>A0A285N7A9_9BACI</name>
<dbReference type="SUPFAM" id="SSF54001">
    <property type="entry name" value="Cysteine proteinases"/>
    <property type="match status" value="1"/>
</dbReference>
<evidence type="ECO:0000256" key="8">
    <source>
        <dbReference type="SAM" id="MobiDB-lite"/>
    </source>
</evidence>
<dbReference type="OrthoDB" id="9813368at2"/>
<dbReference type="RefSeq" id="WP_097039339.1">
    <property type="nucleotide sequence ID" value="NZ_OBEK01000001.1"/>
</dbReference>
<dbReference type="PANTHER" id="PTHR33734">
    <property type="entry name" value="LYSM DOMAIN-CONTAINING GPI-ANCHORED PROTEIN 2"/>
    <property type="match status" value="1"/>
</dbReference>
<dbReference type="PANTHER" id="PTHR33734:SF22">
    <property type="entry name" value="MEMBRANE-BOUND LYTIC MUREIN TRANSGLYCOSYLASE D"/>
    <property type="match status" value="1"/>
</dbReference>
<dbReference type="Proteomes" id="UP000219356">
    <property type="component" value="Unassembled WGS sequence"/>
</dbReference>
<keyword evidence="13" id="KW-1185">Reference proteome</keyword>
<feature type="domain" description="LysM" evidence="10">
    <location>
        <begin position="164"/>
        <end position="207"/>
    </location>
</feature>
<dbReference type="AlphaFoldDB" id="A0A285N7A9"/>
<evidence type="ECO:0000256" key="1">
    <source>
        <dbReference type="ARBA" id="ARBA00007074"/>
    </source>
</evidence>
<dbReference type="GO" id="GO:0006508">
    <property type="term" value="P:proteolysis"/>
    <property type="evidence" value="ECO:0007669"/>
    <property type="project" value="UniProtKB-KW"/>
</dbReference>
<dbReference type="SMART" id="SM00257">
    <property type="entry name" value="LysM"/>
    <property type="match status" value="3"/>
</dbReference>
<dbReference type="Pfam" id="PF00877">
    <property type="entry name" value="NLPC_P60"/>
    <property type="match status" value="1"/>
</dbReference>
<feature type="domain" description="LysM" evidence="10">
    <location>
        <begin position="25"/>
        <end position="68"/>
    </location>
</feature>
<gene>
    <name evidence="12" type="ORF">SAMN05421503_0751</name>
</gene>
<dbReference type="GO" id="GO:0071555">
    <property type="term" value="P:cell wall organization"/>
    <property type="evidence" value="ECO:0007669"/>
    <property type="project" value="UniProtKB-KW"/>
</dbReference>
<dbReference type="STRING" id="586416.GZ22_15690"/>
<evidence type="ECO:0000256" key="7">
    <source>
        <dbReference type="ARBA" id="ARBA00023316"/>
    </source>
</evidence>
<dbReference type="EMBL" id="OBEK01000001">
    <property type="protein sequence ID" value="SNZ04747.1"/>
    <property type="molecule type" value="Genomic_DNA"/>
</dbReference>
<feature type="signal peptide" evidence="9">
    <location>
        <begin position="1"/>
        <end position="19"/>
    </location>
</feature>
<keyword evidence="6" id="KW-0788">Thiol protease</keyword>
<dbReference type="GO" id="GO:0008234">
    <property type="term" value="F:cysteine-type peptidase activity"/>
    <property type="evidence" value="ECO:0007669"/>
    <property type="project" value="UniProtKB-KW"/>
</dbReference>
<reference evidence="13" key="1">
    <citation type="submission" date="2017-09" db="EMBL/GenBank/DDBJ databases">
        <authorList>
            <person name="Varghese N."/>
            <person name="Submissions S."/>
        </authorList>
    </citation>
    <scope>NUCLEOTIDE SEQUENCE [LARGE SCALE GENOMIC DNA]</scope>
    <source>
        <strain evidence="13">CGMCC 1.8913</strain>
    </source>
</reference>
<evidence type="ECO:0000256" key="2">
    <source>
        <dbReference type="ARBA" id="ARBA00022670"/>
    </source>
</evidence>
<keyword evidence="3 9" id="KW-0732">Signal</keyword>
<keyword evidence="7" id="KW-0961">Cell wall biogenesis/degradation</keyword>
<evidence type="ECO:0000256" key="9">
    <source>
        <dbReference type="SAM" id="SignalP"/>
    </source>
</evidence>
<evidence type="ECO:0000256" key="6">
    <source>
        <dbReference type="ARBA" id="ARBA00022807"/>
    </source>
</evidence>
<feature type="region of interest" description="Disordered" evidence="8">
    <location>
        <begin position="137"/>
        <end position="167"/>
    </location>
</feature>
<comment type="similarity">
    <text evidence="1">Belongs to the peptidase C40 family.</text>
</comment>
<keyword evidence="2" id="KW-0645">Protease</keyword>
<dbReference type="GO" id="GO:0008932">
    <property type="term" value="F:lytic endotransglycosylase activity"/>
    <property type="evidence" value="ECO:0007669"/>
    <property type="project" value="TreeGrafter"/>
</dbReference>
<keyword evidence="4" id="KW-0677">Repeat</keyword>
<evidence type="ECO:0000313" key="13">
    <source>
        <dbReference type="Proteomes" id="UP000219356"/>
    </source>
</evidence>
<accession>A0A285N7A9</accession>
<dbReference type="Gene3D" id="3.10.350.10">
    <property type="entry name" value="LysM domain"/>
    <property type="match status" value="3"/>
</dbReference>
<sequence length="355" mass="37542">MKKTIVTLAASAVIASSYATTVDAASYKVQSGDSLWKIASKYNTSVSELKKINNLNSSLIFPNQVLQTSGSSKSTSKSTTKTNSSSSSSASTYTVKSGDTLSGIAHKHNISLNNLKKWNNISGYLIYPGDKLKVSAGGSSSSSNSSSSTSSSSSNSSSSSSSSSSYKVKSGDSLWKIAKNNGVSVSNLKSWNNLSSDIIYVGQTLKINGKASSGSSSSTKPATNTKVESAQTSSSKSVSKLISVAKSQLGDPYVWGGSTPGGFDCSGFIYYAFKNAGYDMSRTSAEGYFNRSYYVSSPQPGDLIFFKGTYKAGISHMGIYLGGGQFIHADNDGVRITSTSNSYYAKHFDSYKRFY</sequence>
<evidence type="ECO:0000256" key="3">
    <source>
        <dbReference type="ARBA" id="ARBA00022729"/>
    </source>
</evidence>
<dbReference type="PROSITE" id="PS51782">
    <property type="entry name" value="LYSM"/>
    <property type="match status" value="3"/>
</dbReference>
<feature type="chain" id="PRO_5038988234" evidence="9">
    <location>
        <begin position="20"/>
        <end position="355"/>
    </location>
</feature>
<dbReference type="Pfam" id="PF01476">
    <property type="entry name" value="LysM"/>
    <property type="match status" value="3"/>
</dbReference>
<evidence type="ECO:0000259" key="10">
    <source>
        <dbReference type="PROSITE" id="PS51782"/>
    </source>
</evidence>
<dbReference type="Gene3D" id="3.90.1720.10">
    <property type="entry name" value="endopeptidase domain like (from Nostoc punctiforme)"/>
    <property type="match status" value="1"/>
</dbReference>
<dbReference type="InterPro" id="IPR036779">
    <property type="entry name" value="LysM_dom_sf"/>
</dbReference>
<evidence type="ECO:0000313" key="12">
    <source>
        <dbReference type="EMBL" id="SNZ04747.1"/>
    </source>
</evidence>
<dbReference type="PROSITE" id="PS51935">
    <property type="entry name" value="NLPC_P60"/>
    <property type="match status" value="1"/>
</dbReference>
<feature type="region of interest" description="Disordered" evidence="8">
    <location>
        <begin position="68"/>
        <end position="94"/>
    </location>
</feature>
<evidence type="ECO:0000256" key="4">
    <source>
        <dbReference type="ARBA" id="ARBA00022737"/>
    </source>
</evidence>
<proteinExistence type="inferred from homology"/>
<feature type="domain" description="NlpC/P60" evidence="11">
    <location>
        <begin position="235"/>
        <end position="355"/>
    </location>
</feature>
<dbReference type="InterPro" id="IPR000064">
    <property type="entry name" value="NLP_P60_dom"/>
</dbReference>
<feature type="compositionally biased region" description="Low complexity" evidence="8">
    <location>
        <begin position="139"/>
        <end position="165"/>
    </location>
</feature>
<protein>
    <submittedName>
        <fullName evidence="12">Peptidoglycan endopeptidase LytE</fullName>
    </submittedName>
</protein>